<proteinExistence type="predicted"/>
<accession>A0A6L7FZC1</accession>
<dbReference type="GO" id="GO:0016747">
    <property type="term" value="F:acyltransferase activity, transferring groups other than amino-acyl groups"/>
    <property type="evidence" value="ECO:0007669"/>
    <property type="project" value="InterPro"/>
</dbReference>
<feature type="domain" description="N-acetyltransferase" evidence="1">
    <location>
        <begin position="3"/>
        <end position="160"/>
    </location>
</feature>
<protein>
    <submittedName>
        <fullName evidence="2">GNAT family N-acetyltransferase</fullName>
    </submittedName>
</protein>
<dbReference type="PANTHER" id="PTHR43451">
    <property type="entry name" value="ACETYLTRANSFERASE (GNAT) FAMILY PROTEIN"/>
    <property type="match status" value="1"/>
</dbReference>
<name>A0A6L7FZC1_9RHOB</name>
<dbReference type="PANTHER" id="PTHR43451:SF1">
    <property type="entry name" value="ACETYLTRANSFERASE"/>
    <property type="match status" value="1"/>
</dbReference>
<dbReference type="EMBL" id="WUMU01000003">
    <property type="protein sequence ID" value="MXN16782.1"/>
    <property type="molecule type" value="Genomic_DNA"/>
</dbReference>
<dbReference type="RefSeq" id="WP_160891469.1">
    <property type="nucleotide sequence ID" value="NZ_WUMU01000003.1"/>
</dbReference>
<evidence type="ECO:0000313" key="3">
    <source>
        <dbReference type="Proteomes" id="UP000477911"/>
    </source>
</evidence>
<keyword evidence="3" id="KW-1185">Reference proteome</keyword>
<dbReference type="InterPro" id="IPR052564">
    <property type="entry name" value="N-acetyltrans/Recomb-assoc"/>
</dbReference>
<dbReference type="Pfam" id="PF13673">
    <property type="entry name" value="Acetyltransf_10"/>
    <property type="match status" value="1"/>
</dbReference>
<keyword evidence="2" id="KW-0808">Transferase</keyword>
<dbReference type="Gene3D" id="3.40.630.30">
    <property type="match status" value="1"/>
</dbReference>
<dbReference type="AlphaFoldDB" id="A0A6L7FZC1"/>
<dbReference type="InterPro" id="IPR000182">
    <property type="entry name" value="GNAT_dom"/>
</dbReference>
<evidence type="ECO:0000313" key="2">
    <source>
        <dbReference type="EMBL" id="MXN16782.1"/>
    </source>
</evidence>
<comment type="caution">
    <text evidence="2">The sequence shown here is derived from an EMBL/GenBank/DDBJ whole genome shotgun (WGS) entry which is preliminary data.</text>
</comment>
<dbReference type="Proteomes" id="UP000477911">
    <property type="component" value="Unassembled WGS sequence"/>
</dbReference>
<dbReference type="InterPro" id="IPR016181">
    <property type="entry name" value="Acyl_CoA_acyltransferase"/>
</dbReference>
<dbReference type="SUPFAM" id="SSF55729">
    <property type="entry name" value="Acyl-CoA N-acyltransferases (Nat)"/>
    <property type="match status" value="1"/>
</dbReference>
<evidence type="ECO:0000259" key="1">
    <source>
        <dbReference type="PROSITE" id="PS51186"/>
    </source>
</evidence>
<dbReference type="PROSITE" id="PS51186">
    <property type="entry name" value="GNAT"/>
    <property type="match status" value="1"/>
</dbReference>
<organism evidence="2 3">
    <name type="scientific">Pseudooceanicola albus</name>
    <dbReference type="NCBI Taxonomy" id="2692189"/>
    <lineage>
        <taxon>Bacteria</taxon>
        <taxon>Pseudomonadati</taxon>
        <taxon>Pseudomonadota</taxon>
        <taxon>Alphaproteobacteria</taxon>
        <taxon>Rhodobacterales</taxon>
        <taxon>Paracoccaceae</taxon>
        <taxon>Pseudooceanicola</taxon>
    </lineage>
</organism>
<sequence length="175" mass="18924">MSLLIRPMTVSDHAAVARIFFCAVHEGTRAAYSAAQRRAWAGETIDLPAWQRRLEGMTGFVATRDEEPVGVLTLDAIADAQAHVDLAFVLPSQAGKGIGGQLLRRAEAWARSGGAGHMTTEASLVARPFFARHGWQVVRPEEILRRGVSLRRFRMRKDLEAAAVPAASGGALRPG</sequence>
<reference evidence="2 3" key="1">
    <citation type="submission" date="2019-12" db="EMBL/GenBank/DDBJ databases">
        <authorList>
            <person name="Li M."/>
        </authorList>
    </citation>
    <scope>NUCLEOTIDE SEQUENCE [LARGE SCALE GENOMIC DNA]</scope>
    <source>
        <strain evidence="2 3">GBMRC 2024</strain>
    </source>
</reference>
<gene>
    <name evidence="2" type="ORF">GR170_02965</name>
</gene>
<dbReference type="CDD" id="cd04301">
    <property type="entry name" value="NAT_SF"/>
    <property type="match status" value="1"/>
</dbReference>